<keyword evidence="2" id="KW-1185">Reference proteome</keyword>
<dbReference type="Proteomes" id="UP000011668">
    <property type="component" value="Unassembled WGS sequence"/>
</dbReference>
<reference evidence="1 2" key="1">
    <citation type="journal article" date="2013" name="Nat. Commun.">
        <title>The evolution and pathogenic mechanisms of the rice sheath blight pathogen.</title>
        <authorList>
            <person name="Zheng A."/>
            <person name="Lin R."/>
            <person name="Xu L."/>
            <person name="Qin P."/>
            <person name="Tang C."/>
            <person name="Ai P."/>
            <person name="Zhang D."/>
            <person name="Liu Y."/>
            <person name="Sun Z."/>
            <person name="Feng H."/>
            <person name="Wang Y."/>
            <person name="Chen Y."/>
            <person name="Liang X."/>
            <person name="Fu R."/>
            <person name="Li Q."/>
            <person name="Zhang J."/>
            <person name="Yu X."/>
            <person name="Xie Z."/>
            <person name="Ding L."/>
            <person name="Guan P."/>
            <person name="Tang J."/>
            <person name="Liang Y."/>
            <person name="Wang S."/>
            <person name="Deng Q."/>
            <person name="Li S."/>
            <person name="Zhu J."/>
            <person name="Wang L."/>
            <person name="Liu H."/>
            <person name="Li P."/>
        </authorList>
    </citation>
    <scope>NUCLEOTIDE SEQUENCE [LARGE SCALE GENOMIC DNA]</scope>
    <source>
        <strain evidence="2">AG-1 IA</strain>
    </source>
</reference>
<organism evidence="1 2">
    <name type="scientific">Thanatephorus cucumeris (strain AG1-IA)</name>
    <name type="common">Rice sheath blight fungus</name>
    <name type="synonym">Rhizoctonia solani</name>
    <dbReference type="NCBI Taxonomy" id="983506"/>
    <lineage>
        <taxon>Eukaryota</taxon>
        <taxon>Fungi</taxon>
        <taxon>Dikarya</taxon>
        <taxon>Basidiomycota</taxon>
        <taxon>Agaricomycotina</taxon>
        <taxon>Agaricomycetes</taxon>
        <taxon>Cantharellales</taxon>
        <taxon>Ceratobasidiaceae</taxon>
        <taxon>Rhizoctonia</taxon>
        <taxon>Rhizoctonia solani AG-1</taxon>
    </lineage>
</organism>
<protein>
    <submittedName>
        <fullName evidence="1">GMC oxidoreductase domain-containing protein</fullName>
    </submittedName>
</protein>
<dbReference type="HOGENOM" id="CLU_2016772_0_0_1"/>
<dbReference type="OrthoDB" id="269227at2759"/>
<dbReference type="InterPro" id="IPR036188">
    <property type="entry name" value="FAD/NAD-bd_sf"/>
</dbReference>
<proteinExistence type="predicted"/>
<evidence type="ECO:0000313" key="2">
    <source>
        <dbReference type="Proteomes" id="UP000011668"/>
    </source>
</evidence>
<accession>L8X152</accession>
<name>L8X152_THACA</name>
<dbReference type="AlphaFoldDB" id="L8X152"/>
<evidence type="ECO:0000313" key="1">
    <source>
        <dbReference type="EMBL" id="ELU42753.1"/>
    </source>
</evidence>
<sequence>MTSVLEMDSTDLLRSEGALVKLNLGRRRGCLLAGNCIRLPSAFPPKLLIKPVCAANTYESAAHRPNLVVLTEAQAIKIELDHSAQDVKAGGVSFHFKCRSFTAKARKEVVLSAGQLIMTYDTK</sequence>
<dbReference type="STRING" id="983506.L8X152"/>
<comment type="caution">
    <text evidence="1">The sequence shown here is derived from an EMBL/GenBank/DDBJ whole genome shotgun (WGS) entry which is preliminary data.</text>
</comment>
<dbReference type="SUPFAM" id="SSF51905">
    <property type="entry name" value="FAD/NAD(P)-binding domain"/>
    <property type="match status" value="1"/>
</dbReference>
<gene>
    <name evidence="1" type="ORF">AG1IA_03219</name>
</gene>
<dbReference type="Gene3D" id="3.50.50.60">
    <property type="entry name" value="FAD/NAD(P)-binding domain"/>
    <property type="match status" value="1"/>
</dbReference>
<dbReference type="EMBL" id="AFRT01000750">
    <property type="protein sequence ID" value="ELU42753.1"/>
    <property type="molecule type" value="Genomic_DNA"/>
</dbReference>